<dbReference type="GO" id="GO:0015087">
    <property type="term" value="F:cobalt ion transmembrane transporter activity"/>
    <property type="evidence" value="ECO:0007669"/>
    <property type="project" value="TreeGrafter"/>
</dbReference>
<keyword evidence="7 9" id="KW-0472">Membrane</keyword>
<keyword evidence="3" id="KW-0813">Transport</keyword>
<dbReference type="InterPro" id="IPR002523">
    <property type="entry name" value="MgTranspt_CorA/ZnTranspt_ZntB"/>
</dbReference>
<name>A0A2N1NRX8_9GLOM</name>
<keyword evidence="4" id="KW-1003">Cell membrane</keyword>
<gene>
    <name evidence="10" type="ORF">RhiirC2_772265</name>
</gene>
<dbReference type="GO" id="GO:0050897">
    <property type="term" value="F:cobalt ion binding"/>
    <property type="evidence" value="ECO:0007669"/>
    <property type="project" value="TreeGrafter"/>
</dbReference>
<evidence type="ECO:0000256" key="6">
    <source>
        <dbReference type="ARBA" id="ARBA00022989"/>
    </source>
</evidence>
<feature type="region of interest" description="Disordered" evidence="8">
    <location>
        <begin position="1"/>
        <end position="37"/>
    </location>
</feature>
<dbReference type="GO" id="GO:0015095">
    <property type="term" value="F:magnesium ion transmembrane transporter activity"/>
    <property type="evidence" value="ECO:0007669"/>
    <property type="project" value="TreeGrafter"/>
</dbReference>
<dbReference type="SUPFAM" id="SSF144083">
    <property type="entry name" value="Magnesium transport protein CorA, transmembrane region"/>
    <property type="match status" value="1"/>
</dbReference>
<feature type="compositionally biased region" description="Basic and acidic residues" evidence="8">
    <location>
        <begin position="17"/>
        <end position="28"/>
    </location>
</feature>
<reference evidence="10 11" key="2">
    <citation type="submission" date="2017-10" db="EMBL/GenBank/DDBJ databases">
        <title>Extensive intraspecific genome diversity in a model arbuscular mycorrhizal fungus.</title>
        <authorList>
            <person name="Chen E.C.H."/>
            <person name="Morin E."/>
            <person name="Baudet D."/>
            <person name="Noel J."/>
            <person name="Ndikumana S."/>
            <person name="Charron P."/>
            <person name="St-Onge C."/>
            <person name="Giorgi J."/>
            <person name="Grigoriev I.V."/>
            <person name="Roux C."/>
            <person name="Martin F.M."/>
            <person name="Corradi N."/>
        </authorList>
    </citation>
    <scope>NUCLEOTIDE SEQUENCE [LARGE SCALE GENOMIC DNA]</scope>
    <source>
        <strain evidence="10 11">C2</strain>
    </source>
</reference>
<proteinExistence type="inferred from homology"/>
<dbReference type="PANTHER" id="PTHR46494">
    <property type="entry name" value="CORA FAMILY METAL ION TRANSPORTER (EUROFUNG)"/>
    <property type="match status" value="1"/>
</dbReference>
<comment type="similarity">
    <text evidence="2">Belongs to the CorA metal ion transporter (MIT) (TC 1.A.35) family.</text>
</comment>
<organism evidence="10 11">
    <name type="scientific">Rhizophagus irregularis</name>
    <dbReference type="NCBI Taxonomy" id="588596"/>
    <lineage>
        <taxon>Eukaryota</taxon>
        <taxon>Fungi</taxon>
        <taxon>Fungi incertae sedis</taxon>
        <taxon>Mucoromycota</taxon>
        <taxon>Glomeromycotina</taxon>
        <taxon>Glomeromycetes</taxon>
        <taxon>Glomerales</taxon>
        <taxon>Glomeraceae</taxon>
        <taxon>Rhizophagus</taxon>
    </lineage>
</organism>
<feature type="transmembrane region" description="Helical" evidence="9">
    <location>
        <begin position="444"/>
        <end position="470"/>
    </location>
</feature>
<feature type="transmembrane region" description="Helical" evidence="9">
    <location>
        <begin position="410"/>
        <end position="432"/>
    </location>
</feature>
<evidence type="ECO:0000256" key="5">
    <source>
        <dbReference type="ARBA" id="ARBA00022692"/>
    </source>
</evidence>
<dbReference type="GO" id="GO:0000287">
    <property type="term" value="F:magnesium ion binding"/>
    <property type="evidence" value="ECO:0007669"/>
    <property type="project" value="TreeGrafter"/>
</dbReference>
<dbReference type="EMBL" id="LLXL01000173">
    <property type="protein sequence ID" value="PKK76636.1"/>
    <property type="molecule type" value="Genomic_DNA"/>
</dbReference>
<sequence length="502" mass="58391">MSKEKVNRDLPSPSEIVIEKYGRSREDNSSDTSSVRGRGRLKALTKKVIAANRLLSAEQIHLAGQDPGIDPKSVDYDIHTRCKIFCADFSEKDATTVKNLTNESLEEFLQKERPPESRVRWINIDGISWDVIKILSIHYDLHPLAIEDSLQGDQRTKLDQYQNHLYVSLLLHSLVEPTDKKNGERNSERNSEINDESDEKTRTRYRKDLLTMNHREDSIYLETHRLLRKQKLHVTVEQVSIFLLENHILITIFKCSGSSVYRPILARINQPKTLLRTAQEASLLMEAVIDGIVDLAIPIKDSYRHQIAELEGKLLIRPKMDYTRELHIISGELTILKRTLGPVQGLVTLLREHSDEKNLISNLARTYFMDVSDHIIEIVDDLDTMTKITENLVNMIFNLIAYETNENMRIIAIFSIVFLPMTFIAGFFGMNFSKFPELDYNMSYFWWVTGVSTAIMFMVGTYSIWIKWVSRFFRYLQRKRNMSARKSDRREIEKRNLVTDEK</sequence>
<evidence type="ECO:0000256" key="8">
    <source>
        <dbReference type="SAM" id="MobiDB-lite"/>
    </source>
</evidence>
<dbReference type="GO" id="GO:0005886">
    <property type="term" value="C:plasma membrane"/>
    <property type="evidence" value="ECO:0007669"/>
    <property type="project" value="UniProtKB-SubCell"/>
</dbReference>
<dbReference type="Gene3D" id="3.30.460.20">
    <property type="entry name" value="CorA soluble domain-like"/>
    <property type="match status" value="1"/>
</dbReference>
<keyword evidence="5 9" id="KW-0812">Transmembrane</keyword>
<evidence type="ECO:0000313" key="10">
    <source>
        <dbReference type="EMBL" id="PKK76636.1"/>
    </source>
</evidence>
<accession>A0A2N1NRX8</accession>
<dbReference type="InterPro" id="IPR045863">
    <property type="entry name" value="CorA_TM1_TM2"/>
</dbReference>
<dbReference type="Gene3D" id="1.20.58.340">
    <property type="entry name" value="Magnesium transport protein CorA, transmembrane region"/>
    <property type="match status" value="2"/>
</dbReference>
<comment type="subcellular location">
    <subcellularLocation>
        <location evidence="1">Cell membrane</location>
        <topology evidence="1">Multi-pass membrane protein</topology>
    </subcellularLocation>
</comment>
<dbReference type="OrthoDB" id="165352at2759"/>
<dbReference type="SUPFAM" id="SSF143865">
    <property type="entry name" value="CorA soluble domain-like"/>
    <property type="match status" value="1"/>
</dbReference>
<evidence type="ECO:0000256" key="4">
    <source>
        <dbReference type="ARBA" id="ARBA00022475"/>
    </source>
</evidence>
<dbReference type="Pfam" id="PF01544">
    <property type="entry name" value="CorA"/>
    <property type="match status" value="1"/>
</dbReference>
<dbReference type="VEuPathDB" id="FungiDB:RhiirFUN_007592"/>
<comment type="caution">
    <text evidence="10">The sequence shown here is derived from an EMBL/GenBank/DDBJ whole genome shotgun (WGS) entry which is preliminary data.</text>
</comment>
<dbReference type="AlphaFoldDB" id="A0A2N1NRX8"/>
<dbReference type="PANTHER" id="PTHR46494:SF1">
    <property type="entry name" value="CORA FAMILY METAL ION TRANSPORTER (EUROFUNG)"/>
    <property type="match status" value="1"/>
</dbReference>
<dbReference type="InterPro" id="IPR045861">
    <property type="entry name" value="CorA_cytoplasmic_dom"/>
</dbReference>
<keyword evidence="6 9" id="KW-1133">Transmembrane helix</keyword>
<protein>
    <recommendedName>
        <fullName evidence="12">Magnesium transport protein CorA</fullName>
    </recommendedName>
</protein>
<dbReference type="Proteomes" id="UP000233469">
    <property type="component" value="Unassembled WGS sequence"/>
</dbReference>
<evidence type="ECO:0000256" key="3">
    <source>
        <dbReference type="ARBA" id="ARBA00022448"/>
    </source>
</evidence>
<dbReference type="VEuPathDB" id="FungiDB:FUN_008806"/>
<reference evidence="10 11" key="1">
    <citation type="submission" date="2016-04" db="EMBL/GenBank/DDBJ databases">
        <title>Genome analyses suggest a sexual origin of heterokaryosis in a supposedly ancient asexual fungus.</title>
        <authorList>
            <person name="Ropars J."/>
            <person name="Sedzielewska K."/>
            <person name="Noel J."/>
            <person name="Charron P."/>
            <person name="Farinelli L."/>
            <person name="Marton T."/>
            <person name="Kruger M."/>
            <person name="Pelin A."/>
            <person name="Brachmann A."/>
            <person name="Corradi N."/>
        </authorList>
    </citation>
    <scope>NUCLEOTIDE SEQUENCE [LARGE SCALE GENOMIC DNA]</scope>
    <source>
        <strain evidence="10 11">C2</strain>
    </source>
</reference>
<evidence type="ECO:0000256" key="9">
    <source>
        <dbReference type="SAM" id="Phobius"/>
    </source>
</evidence>
<evidence type="ECO:0000256" key="1">
    <source>
        <dbReference type="ARBA" id="ARBA00004651"/>
    </source>
</evidence>
<dbReference type="VEuPathDB" id="FungiDB:RhiirA1_452989"/>
<evidence type="ECO:0000256" key="7">
    <source>
        <dbReference type="ARBA" id="ARBA00023136"/>
    </source>
</evidence>
<feature type="compositionally biased region" description="Basic and acidic residues" evidence="8">
    <location>
        <begin position="179"/>
        <end position="192"/>
    </location>
</feature>
<evidence type="ECO:0000313" key="11">
    <source>
        <dbReference type="Proteomes" id="UP000233469"/>
    </source>
</evidence>
<evidence type="ECO:0008006" key="12">
    <source>
        <dbReference type="Google" id="ProtNLM"/>
    </source>
</evidence>
<evidence type="ECO:0000256" key="2">
    <source>
        <dbReference type="ARBA" id="ARBA00009765"/>
    </source>
</evidence>
<feature type="region of interest" description="Disordered" evidence="8">
    <location>
        <begin position="179"/>
        <end position="200"/>
    </location>
</feature>